<proteinExistence type="predicted"/>
<gene>
    <name evidence="2" type="ORF">E7Z73_03620</name>
</gene>
<evidence type="ECO:0000313" key="2">
    <source>
        <dbReference type="EMBL" id="MBE6504822.1"/>
    </source>
</evidence>
<comment type="caution">
    <text evidence="2">The sequence shown here is derived from an EMBL/GenBank/DDBJ whole genome shotgun (WGS) entry which is preliminary data.</text>
</comment>
<dbReference type="AlphaFoldDB" id="A0A8T3VCF3"/>
<name>A0A8T3VCF3_9EURY</name>
<protein>
    <submittedName>
        <fullName evidence="2">DUF616 domain-containing protein</fullName>
    </submittedName>
</protein>
<feature type="domain" description="TOD1/MUCI70 glycosyltransferase-like" evidence="1">
    <location>
        <begin position="85"/>
        <end position="236"/>
    </location>
</feature>
<dbReference type="InterPro" id="IPR048354">
    <property type="entry name" value="TOD1_MUCI70_glycTrfase_dom"/>
</dbReference>
<dbReference type="Pfam" id="PF04765">
    <property type="entry name" value="TOD1_MUCI70"/>
    <property type="match status" value="1"/>
</dbReference>
<evidence type="ECO:0000259" key="1">
    <source>
        <dbReference type="Pfam" id="PF04765"/>
    </source>
</evidence>
<dbReference type="PANTHER" id="PTHR12956">
    <property type="entry name" value="ALKALINE CERAMIDASE-RELATED"/>
    <property type="match status" value="1"/>
</dbReference>
<sequence length="344" mass="41248">MNCDENPYEVVRARFESNVDSFILSDLFNPNLQTDEELINDIKDNELVIYTAFTGDYDSLKEPEFIDENTKYVCFTQIPDLKSDTWEIIQMEDSIFDDNRTAKQYRLFPHVYFPDFKYSFWLDGTFKIKGSIREYIYKYVNSPMLVVVHPERDCIYDEAIESMPFARYSNYSMSHQVETYEFEGMPKHYGLLASGALFRQHNNPEIISLMEQWWEEIINHTNQDQLSFPYVMWKNDFHPSVSPVYYWENEYWTKEGDYFHHNFEVEDYITSRNLIKSLEGNIKETNTLTKEEITLLFNDIDALREEANILNYNRDHWVREINDIRDSKSWKITSKLRKSKNKGD</sequence>
<reference evidence="2" key="1">
    <citation type="submission" date="2019-04" db="EMBL/GenBank/DDBJ databases">
        <title>Evolution of Biomass-Degrading Anaerobic Consortia Revealed by Metagenomics.</title>
        <authorList>
            <person name="Peng X."/>
        </authorList>
    </citation>
    <scope>NUCLEOTIDE SEQUENCE</scope>
    <source>
        <strain evidence="2">SIG12</strain>
    </source>
</reference>
<dbReference type="RefSeq" id="WP_303736467.1">
    <property type="nucleotide sequence ID" value="NZ_SUTE01000030.1"/>
</dbReference>
<evidence type="ECO:0000313" key="3">
    <source>
        <dbReference type="Proteomes" id="UP000762703"/>
    </source>
</evidence>
<dbReference type="InterPro" id="IPR006852">
    <property type="entry name" value="TOD1_MUCI70"/>
</dbReference>
<accession>A0A8T3VCF3</accession>
<dbReference type="Proteomes" id="UP000762703">
    <property type="component" value="Unassembled WGS sequence"/>
</dbReference>
<organism evidence="2 3">
    <name type="scientific">Methanobrevibacter millerae</name>
    <dbReference type="NCBI Taxonomy" id="230361"/>
    <lineage>
        <taxon>Archaea</taxon>
        <taxon>Methanobacteriati</taxon>
        <taxon>Methanobacteriota</taxon>
        <taxon>Methanomada group</taxon>
        <taxon>Methanobacteria</taxon>
        <taxon>Methanobacteriales</taxon>
        <taxon>Methanobacteriaceae</taxon>
        <taxon>Methanobrevibacter</taxon>
    </lineage>
</organism>
<dbReference type="EMBL" id="SUTE01000030">
    <property type="protein sequence ID" value="MBE6504822.1"/>
    <property type="molecule type" value="Genomic_DNA"/>
</dbReference>